<feature type="transmembrane region" description="Helical" evidence="1">
    <location>
        <begin position="47"/>
        <end position="68"/>
    </location>
</feature>
<dbReference type="AlphaFoldDB" id="A0A1C4G626"/>
<dbReference type="RefSeq" id="WP_090137789.1">
    <property type="nucleotide sequence ID" value="NZ_FMBC01000052.1"/>
</dbReference>
<evidence type="ECO:0000313" key="4">
    <source>
        <dbReference type="Proteomes" id="UP000198515"/>
    </source>
</evidence>
<dbReference type="InterPro" id="IPR024973">
    <property type="entry name" value="ESPR"/>
</dbReference>
<organism evidence="3 4">
    <name type="scientific">Kosakonia oryziphila</name>
    <dbReference type="NCBI Taxonomy" id="1005667"/>
    <lineage>
        <taxon>Bacteria</taxon>
        <taxon>Pseudomonadati</taxon>
        <taxon>Pseudomonadota</taxon>
        <taxon>Gammaproteobacteria</taxon>
        <taxon>Enterobacterales</taxon>
        <taxon>Enterobacteriaceae</taxon>
        <taxon>Kosakonia</taxon>
    </lineage>
</organism>
<feature type="domain" description="ESPR" evidence="2">
    <location>
        <begin position="1"/>
        <end position="43"/>
    </location>
</feature>
<evidence type="ECO:0000259" key="2">
    <source>
        <dbReference type="Pfam" id="PF13018"/>
    </source>
</evidence>
<accession>A0A1C4G626</accession>
<dbReference type="Proteomes" id="UP000198515">
    <property type="component" value="Unassembled WGS sequence"/>
</dbReference>
<sequence length="194" mass="19377">MNKIYRTKYNASLGIWVAVSEISRSHGKTGPLTHTGARGVPGLPRQLFRLFTALLTMGGLFTAGPVWASCSGAGGTYICSGVTTVNQTLTAPTLNVTADTTFQSTVSNADALSITASSGDLFFTQAAGSTITATMTGSSVVAKNNGTGTSILNIDGTLSGGTVGVSADSYGSALNITSGVTSNISGGGGLALVL</sequence>
<keyword evidence="1" id="KW-0472">Membrane</keyword>
<keyword evidence="4" id="KW-1185">Reference proteome</keyword>
<dbReference type="EMBL" id="FMBC01000052">
    <property type="protein sequence ID" value="SCC63393.1"/>
    <property type="molecule type" value="Genomic_DNA"/>
</dbReference>
<protein>
    <submittedName>
        <fullName evidence="3">Extended Signal Peptide of Type V secretion system</fullName>
    </submittedName>
</protein>
<evidence type="ECO:0000256" key="1">
    <source>
        <dbReference type="SAM" id="Phobius"/>
    </source>
</evidence>
<dbReference type="OrthoDB" id="1631723at2"/>
<keyword evidence="1" id="KW-0812">Transmembrane</keyword>
<reference evidence="4" key="1">
    <citation type="submission" date="2016-08" db="EMBL/GenBank/DDBJ databases">
        <authorList>
            <person name="Varghese N."/>
            <person name="Submissions Spin"/>
        </authorList>
    </citation>
    <scope>NUCLEOTIDE SEQUENCE [LARGE SCALE GENOMIC DNA]</scope>
    <source>
        <strain evidence="4">REICA_142</strain>
    </source>
</reference>
<name>A0A1C4G626_9ENTR</name>
<gene>
    <name evidence="3" type="ORF">GA0061070_10528</name>
</gene>
<keyword evidence="1" id="KW-1133">Transmembrane helix</keyword>
<proteinExistence type="predicted"/>
<dbReference type="Pfam" id="PF13018">
    <property type="entry name" value="ESPR"/>
    <property type="match status" value="1"/>
</dbReference>
<evidence type="ECO:0000313" key="3">
    <source>
        <dbReference type="EMBL" id="SCC63393.1"/>
    </source>
</evidence>